<evidence type="ECO:0000256" key="3">
    <source>
        <dbReference type="ARBA" id="ARBA00022833"/>
    </source>
</evidence>
<comment type="similarity">
    <text evidence="1">Belongs to the Gfa family.</text>
</comment>
<dbReference type="PROSITE" id="PS51891">
    <property type="entry name" value="CENP_V_GFA"/>
    <property type="match status" value="1"/>
</dbReference>
<evidence type="ECO:0000256" key="4">
    <source>
        <dbReference type="ARBA" id="ARBA00023239"/>
    </source>
</evidence>
<keyword evidence="2" id="KW-0479">Metal-binding</keyword>
<dbReference type="Pfam" id="PF04828">
    <property type="entry name" value="GFA"/>
    <property type="match status" value="1"/>
</dbReference>
<accession>A0ABQ6CSH5</accession>
<dbReference type="Proteomes" id="UP001156882">
    <property type="component" value="Unassembled WGS sequence"/>
</dbReference>
<evidence type="ECO:0000313" key="7">
    <source>
        <dbReference type="Proteomes" id="UP001156882"/>
    </source>
</evidence>
<dbReference type="PANTHER" id="PTHR33337">
    <property type="entry name" value="GFA DOMAIN-CONTAINING PROTEIN"/>
    <property type="match status" value="1"/>
</dbReference>
<keyword evidence="3" id="KW-0862">Zinc</keyword>
<sequence>MSKLSMKGQCRCGQCRFEVRAQPLMASACHCRGCQRMTASAYSLTLTVPSKGFAVTAGEPVIGGLHGTTGHYFCPYCMSWMFTRADGFEDFVNVRPTLLDDHSWFWPYIEVNTAEKITWAMTSAIHSYPKEPDFIEYPALIAEYTKHGARAPL</sequence>
<keyword evidence="4" id="KW-0456">Lyase</keyword>
<name>A0ABQ6CSH5_9HYPH</name>
<evidence type="ECO:0000313" key="6">
    <source>
        <dbReference type="EMBL" id="GLS22684.1"/>
    </source>
</evidence>
<dbReference type="InterPro" id="IPR011057">
    <property type="entry name" value="Mss4-like_sf"/>
</dbReference>
<dbReference type="Gene3D" id="3.90.1590.10">
    <property type="entry name" value="glutathione-dependent formaldehyde- activating enzyme (gfa)"/>
    <property type="match status" value="1"/>
</dbReference>
<protein>
    <submittedName>
        <fullName evidence="6">Aldehyde-activating protein</fullName>
    </submittedName>
</protein>
<feature type="domain" description="CENP-V/GFA" evidence="5">
    <location>
        <begin position="6"/>
        <end position="105"/>
    </location>
</feature>
<dbReference type="PANTHER" id="PTHR33337:SF40">
    <property type="entry name" value="CENP-V_GFA DOMAIN-CONTAINING PROTEIN-RELATED"/>
    <property type="match status" value="1"/>
</dbReference>
<dbReference type="EMBL" id="BSPC01000066">
    <property type="protein sequence ID" value="GLS22684.1"/>
    <property type="molecule type" value="Genomic_DNA"/>
</dbReference>
<dbReference type="RefSeq" id="WP_284315645.1">
    <property type="nucleotide sequence ID" value="NZ_BSPC01000066.1"/>
</dbReference>
<organism evidence="6 7">
    <name type="scientific">Labrys miyagiensis</name>
    <dbReference type="NCBI Taxonomy" id="346912"/>
    <lineage>
        <taxon>Bacteria</taxon>
        <taxon>Pseudomonadati</taxon>
        <taxon>Pseudomonadota</taxon>
        <taxon>Alphaproteobacteria</taxon>
        <taxon>Hyphomicrobiales</taxon>
        <taxon>Xanthobacteraceae</taxon>
        <taxon>Labrys</taxon>
    </lineage>
</organism>
<comment type="caution">
    <text evidence="6">The sequence shown here is derived from an EMBL/GenBank/DDBJ whole genome shotgun (WGS) entry which is preliminary data.</text>
</comment>
<gene>
    <name evidence="6" type="ORF">GCM10007874_57040</name>
</gene>
<proteinExistence type="inferred from homology"/>
<dbReference type="InterPro" id="IPR006913">
    <property type="entry name" value="CENP-V/GFA"/>
</dbReference>
<evidence type="ECO:0000259" key="5">
    <source>
        <dbReference type="PROSITE" id="PS51891"/>
    </source>
</evidence>
<evidence type="ECO:0000256" key="1">
    <source>
        <dbReference type="ARBA" id="ARBA00005495"/>
    </source>
</evidence>
<dbReference type="SUPFAM" id="SSF51316">
    <property type="entry name" value="Mss4-like"/>
    <property type="match status" value="1"/>
</dbReference>
<keyword evidence="7" id="KW-1185">Reference proteome</keyword>
<evidence type="ECO:0000256" key="2">
    <source>
        <dbReference type="ARBA" id="ARBA00022723"/>
    </source>
</evidence>
<reference evidence="7" key="1">
    <citation type="journal article" date="2019" name="Int. J. Syst. Evol. Microbiol.">
        <title>The Global Catalogue of Microorganisms (GCM) 10K type strain sequencing project: providing services to taxonomists for standard genome sequencing and annotation.</title>
        <authorList>
            <consortium name="The Broad Institute Genomics Platform"/>
            <consortium name="The Broad Institute Genome Sequencing Center for Infectious Disease"/>
            <person name="Wu L."/>
            <person name="Ma J."/>
        </authorList>
    </citation>
    <scope>NUCLEOTIDE SEQUENCE [LARGE SCALE GENOMIC DNA]</scope>
    <source>
        <strain evidence="7">NBRC 101365</strain>
    </source>
</reference>